<evidence type="ECO:0000259" key="6">
    <source>
        <dbReference type="PROSITE" id="PS51444"/>
    </source>
</evidence>
<evidence type="ECO:0000313" key="7">
    <source>
        <dbReference type="EMBL" id="ELR24634.1"/>
    </source>
</evidence>
<accession>L8HGI3</accession>
<organism evidence="7 8">
    <name type="scientific">Acanthamoeba castellanii (strain ATCC 30010 / Neff)</name>
    <dbReference type="NCBI Taxonomy" id="1257118"/>
    <lineage>
        <taxon>Eukaryota</taxon>
        <taxon>Amoebozoa</taxon>
        <taxon>Discosea</taxon>
        <taxon>Longamoebia</taxon>
        <taxon>Centramoebida</taxon>
        <taxon>Acanthamoebidae</taxon>
        <taxon>Acanthamoeba</taxon>
    </lineage>
</organism>
<dbReference type="Pfam" id="PF02181">
    <property type="entry name" value="FH2"/>
    <property type="match status" value="1"/>
</dbReference>
<keyword evidence="3" id="KW-0009">Actin-binding</keyword>
<keyword evidence="8" id="KW-1185">Reference proteome</keyword>
<dbReference type="KEGG" id="acan:ACA1_172190"/>
<comment type="similarity">
    <text evidence="1">Belongs to the formin homology family. Diaphanous subfamily.</text>
</comment>
<feature type="compositionally biased region" description="Basic residues" evidence="5">
    <location>
        <begin position="348"/>
        <end position="359"/>
    </location>
</feature>
<dbReference type="SUPFAM" id="SSF101447">
    <property type="entry name" value="Formin homology 2 domain (FH2 domain)"/>
    <property type="match status" value="1"/>
</dbReference>
<dbReference type="Gene3D" id="1.20.58.2220">
    <property type="entry name" value="Formin, FH2 domain"/>
    <property type="match status" value="1"/>
</dbReference>
<feature type="domain" description="FH2" evidence="6">
    <location>
        <begin position="424"/>
        <end position="837"/>
    </location>
</feature>
<feature type="compositionally biased region" description="Acidic residues" evidence="5">
    <location>
        <begin position="966"/>
        <end position="978"/>
    </location>
</feature>
<proteinExistence type="inferred from homology"/>
<dbReference type="InterPro" id="IPR015425">
    <property type="entry name" value="FH2_Formin"/>
</dbReference>
<dbReference type="GO" id="GO:0003779">
    <property type="term" value="F:actin binding"/>
    <property type="evidence" value="ECO:0007669"/>
    <property type="project" value="UniProtKB-KW"/>
</dbReference>
<name>L8HGI3_ACACF</name>
<feature type="compositionally biased region" description="Acidic residues" evidence="5">
    <location>
        <begin position="920"/>
        <end position="955"/>
    </location>
</feature>
<reference evidence="7 8" key="1">
    <citation type="journal article" date="2013" name="Genome Biol.">
        <title>Genome of Acanthamoeba castellanii highlights extensive lateral gene transfer and early evolution of tyrosine kinase signaling.</title>
        <authorList>
            <person name="Clarke M."/>
            <person name="Lohan A.J."/>
            <person name="Liu B."/>
            <person name="Lagkouvardos I."/>
            <person name="Roy S."/>
            <person name="Zafar N."/>
            <person name="Bertelli C."/>
            <person name="Schilde C."/>
            <person name="Kianianmomeni A."/>
            <person name="Burglin T.R."/>
            <person name="Frech C."/>
            <person name="Turcotte B."/>
            <person name="Kopec K.O."/>
            <person name="Synnott J.M."/>
            <person name="Choo C."/>
            <person name="Paponov I."/>
            <person name="Finkler A."/>
            <person name="Soon Heng Tan C."/>
            <person name="Hutchins A.P."/>
            <person name="Weinmeier T."/>
            <person name="Rattei T."/>
            <person name="Chu J.S."/>
            <person name="Gimenez G."/>
            <person name="Irimia M."/>
            <person name="Rigden D.J."/>
            <person name="Fitzpatrick D.A."/>
            <person name="Lorenzo-Morales J."/>
            <person name="Bateman A."/>
            <person name="Chiu C.H."/>
            <person name="Tang P."/>
            <person name="Hegemann P."/>
            <person name="Fromm H."/>
            <person name="Raoult D."/>
            <person name="Greub G."/>
            <person name="Miranda-Saavedra D."/>
            <person name="Chen N."/>
            <person name="Nash P."/>
            <person name="Ginger M.L."/>
            <person name="Horn M."/>
            <person name="Schaap P."/>
            <person name="Caler L."/>
            <person name="Loftus B."/>
        </authorList>
    </citation>
    <scope>NUCLEOTIDE SEQUENCE [LARGE SCALE GENOMIC DNA]</scope>
    <source>
        <strain evidence="7 8">Neff</strain>
    </source>
</reference>
<feature type="region of interest" description="Disordered" evidence="5">
    <location>
        <begin position="333"/>
        <end position="413"/>
    </location>
</feature>
<dbReference type="VEuPathDB" id="AmoebaDB:ACA1_172190"/>
<dbReference type="PROSITE" id="PS51444">
    <property type="entry name" value="FH2"/>
    <property type="match status" value="1"/>
</dbReference>
<feature type="compositionally biased region" description="Low complexity" evidence="5">
    <location>
        <begin position="297"/>
        <end position="312"/>
    </location>
</feature>
<sequence length="1004" mass="112273">MASPLPPMEALDLAEFDLIDLQAVSSATTVQDEKLKTTEPSSTASIDSSLPKPEDGFRFSDLDLVSEALVLTSYARFKGLVKKDNSEQWEEVNGLEKLEVGCGYRTENSIPIRRLSRDELLIGGKIRMLLERLPPGCASPARGKYLATLRGYFDRSTGVIALEALSQMKFENGIPLAHYNRDGPSDKCLRVHSFDKIRIGIAYMVAYTDGLLKFKRISQGEIYIHYKRRREMLVVRSQEIKTGKIEAIKCKKRTPLVDADKENLQNLAVPFPRGKGRNGGRSPVKRRTSMAASGLHKSSTATAAKGKKPTASTDDKPKRGGFSIFSYFFSARPSASSVSPPASPLRRSPARKANNRRKSMGAALFSDKEKEEIMASSGGAPPPPPPPGAPMPPPPPFATPLAPPPPGGLRLGAKRGLSLQANGDFTTPTPRKKMRSLYWSVIPKDKLQQTVWCSQEVLSSPSINVDVSRLESLFSVSPDKKTNKFTPRSGKEANQSPLVAILTLPRLNNIAILLSRFKISEEEIKSAILAMDDTVLTSENVNALLYITPKDDEVRALRAFREKMDPALPLGKVERFIFTMIEIPRLEKRLEMFQWKLQLEPSVAELRKSLAALAAACEEVKSSKRLPVLLKAVLIIGQVLNRDSYLFISDGFRIESLMKLTDTKGKDNSTTLDYLVKEIEEKMVDLITFSEDIPHVEAAAKVQMDHLTSELAKMRAHLTQMQHELKIVSLQQQLATTSTEAAEQKRRMFESYGEVVTALHDEASVKVKEVSDAMDEATAKWKELALFYGEDGEKMAPQQFFGILHTFVQQFNNARTEGIKRRARAEQERLRKEKEERARLAKEERARQKQQEAEEEEERRRQQQQQQLEEEEEAKQQQRESADNSDVGEEENGNERDDEDEKEEEDDKEEDDAGGAAEAGTDDSGLDQAEEAEAEAQEEPAEEAEETEKEEEEEEVVKVALSVEEAVSEDEEEAEEEFASLPEMNDSTEEISLYDDDANEDADD</sequence>
<feature type="coiled-coil region" evidence="4">
    <location>
        <begin position="704"/>
        <end position="780"/>
    </location>
</feature>
<evidence type="ECO:0000256" key="1">
    <source>
        <dbReference type="ARBA" id="ARBA00008214"/>
    </source>
</evidence>
<feature type="compositionally biased region" description="Pro residues" evidence="5">
    <location>
        <begin position="380"/>
        <end position="407"/>
    </location>
</feature>
<evidence type="ECO:0000256" key="3">
    <source>
        <dbReference type="ARBA" id="ARBA00023203"/>
    </source>
</evidence>
<keyword evidence="2 4" id="KW-0175">Coiled coil</keyword>
<feature type="compositionally biased region" description="Basic residues" evidence="5">
    <location>
        <begin position="274"/>
        <end position="288"/>
    </location>
</feature>
<dbReference type="Proteomes" id="UP000011083">
    <property type="component" value="Unassembled WGS sequence"/>
</dbReference>
<evidence type="ECO:0000256" key="2">
    <source>
        <dbReference type="ARBA" id="ARBA00023054"/>
    </source>
</evidence>
<evidence type="ECO:0000313" key="8">
    <source>
        <dbReference type="Proteomes" id="UP000011083"/>
    </source>
</evidence>
<dbReference type="SMART" id="SM00498">
    <property type="entry name" value="FH2"/>
    <property type="match status" value="1"/>
</dbReference>
<dbReference type="OMA" id="MALFICH"/>
<dbReference type="RefSeq" id="XP_004356534.1">
    <property type="nucleotide sequence ID" value="XM_004356481.1"/>
</dbReference>
<dbReference type="PANTHER" id="PTHR45725">
    <property type="entry name" value="FORMIN HOMOLOGY 2 FAMILY MEMBER"/>
    <property type="match status" value="1"/>
</dbReference>
<feature type="region of interest" description="Disordered" evidence="5">
    <location>
        <begin position="267"/>
        <end position="317"/>
    </location>
</feature>
<dbReference type="GeneID" id="14925656"/>
<protein>
    <submittedName>
        <fullName evidence="7">Formin domain containing protein</fullName>
    </submittedName>
</protein>
<feature type="region of interest" description="Disordered" evidence="5">
    <location>
        <begin position="829"/>
        <end position="1004"/>
    </location>
</feature>
<dbReference type="OrthoDB" id="19402at2759"/>
<feature type="compositionally biased region" description="Acidic residues" evidence="5">
    <location>
        <begin position="986"/>
        <end position="1004"/>
    </location>
</feature>
<feature type="compositionally biased region" description="Low complexity" evidence="5">
    <location>
        <begin position="333"/>
        <end position="347"/>
    </location>
</feature>
<dbReference type="InterPro" id="IPR042201">
    <property type="entry name" value="FH2_Formin_sf"/>
</dbReference>
<feature type="compositionally biased region" description="Basic and acidic residues" evidence="5">
    <location>
        <begin position="829"/>
        <end position="852"/>
    </location>
</feature>
<evidence type="ECO:0000256" key="4">
    <source>
        <dbReference type="SAM" id="Coils"/>
    </source>
</evidence>
<evidence type="ECO:0000256" key="5">
    <source>
        <dbReference type="SAM" id="MobiDB-lite"/>
    </source>
</evidence>
<gene>
    <name evidence="7" type="ORF">ACA1_172190</name>
</gene>
<dbReference type="AlphaFoldDB" id="L8HGI3"/>
<dbReference type="EMBL" id="KB007811">
    <property type="protein sequence ID" value="ELR24634.1"/>
    <property type="molecule type" value="Genomic_DNA"/>
</dbReference>
<feature type="compositionally biased region" description="Acidic residues" evidence="5">
    <location>
        <begin position="886"/>
        <end position="913"/>
    </location>
</feature>
<dbReference type="InterPro" id="IPR051425">
    <property type="entry name" value="Formin_Homology"/>
</dbReference>
<dbReference type="PANTHER" id="PTHR45725:SF1">
    <property type="entry name" value="DISHEVELLED ASSOCIATED ACTIVATOR OF MORPHOGENESIS, ISOFORM D"/>
    <property type="match status" value="1"/>
</dbReference>